<dbReference type="PANTHER" id="PTHR43649">
    <property type="entry name" value="ARABINOSE-BINDING PROTEIN-RELATED"/>
    <property type="match status" value="1"/>
</dbReference>
<evidence type="ECO:0000256" key="1">
    <source>
        <dbReference type="SAM" id="SignalP"/>
    </source>
</evidence>
<feature type="chain" id="PRO_5046233713" evidence="1">
    <location>
        <begin position="22"/>
        <end position="427"/>
    </location>
</feature>
<name>A0ABT6VVC4_9ACTN</name>
<dbReference type="SUPFAM" id="SSF53850">
    <property type="entry name" value="Periplasmic binding protein-like II"/>
    <property type="match status" value="1"/>
</dbReference>
<evidence type="ECO:0000313" key="3">
    <source>
        <dbReference type="Proteomes" id="UP001156398"/>
    </source>
</evidence>
<keyword evidence="1" id="KW-0732">Signal</keyword>
<organism evidence="2 3">
    <name type="scientific">Streptantibioticus silvisoli</name>
    <dbReference type="NCBI Taxonomy" id="2705255"/>
    <lineage>
        <taxon>Bacteria</taxon>
        <taxon>Bacillati</taxon>
        <taxon>Actinomycetota</taxon>
        <taxon>Actinomycetes</taxon>
        <taxon>Kitasatosporales</taxon>
        <taxon>Streptomycetaceae</taxon>
        <taxon>Streptantibioticus</taxon>
    </lineage>
</organism>
<dbReference type="PANTHER" id="PTHR43649:SF30">
    <property type="entry name" value="ABC TRANSPORTER SUBSTRATE-BINDING PROTEIN"/>
    <property type="match status" value="1"/>
</dbReference>
<dbReference type="Gene3D" id="3.40.190.10">
    <property type="entry name" value="Periplasmic binding protein-like II"/>
    <property type="match status" value="1"/>
</dbReference>
<proteinExistence type="predicted"/>
<keyword evidence="3" id="KW-1185">Reference proteome</keyword>
<sequence>MRRTTLTAVAIAALGASVLTGCGGGSSHASNGVIHLKYESLAWQTDSVKANKALVAEWNKSHPKIQVQYVQGNWDNIHDQLVTSFEGGDAPDIIADAADDIVGFAQQGYLENIQGKVPAALRDDIPARSWGTTTFGKGVYGIPFLQEPRMVMANATLLKKAGIALPTAAKPWTWAQFDADAKKLTHGSTYGVAWAMKEPVSATLNLSMGYNGHYLYQDGKNAVVKFGAAEQAVPRQIHDEVNVDHTAAPQALGMSGSDALPGFFAGKYAMVPLGMSYRQQVAQQAPKGFDWVALPSPVGTSADQGVSPQTLSVSATSPNQSQAMQFLAFLLDPAHQVQLAQGDWMLPTSTQAAKAPALNTATDGWNTGTGMQKNLVAEPAQAFNGYPEWENKIATPAFQEYYSGRITLAQLTAKLVKDGNDVLAQNR</sequence>
<dbReference type="EMBL" id="JAAGKO020000003">
    <property type="protein sequence ID" value="MDI5961712.1"/>
    <property type="molecule type" value="Genomic_DNA"/>
</dbReference>
<dbReference type="PROSITE" id="PS51257">
    <property type="entry name" value="PROKAR_LIPOPROTEIN"/>
    <property type="match status" value="1"/>
</dbReference>
<dbReference type="Pfam" id="PF01547">
    <property type="entry name" value="SBP_bac_1"/>
    <property type="match status" value="1"/>
</dbReference>
<dbReference type="RefSeq" id="WP_271324791.1">
    <property type="nucleotide sequence ID" value="NZ_JAAGKO020000003.1"/>
</dbReference>
<dbReference type="InterPro" id="IPR050490">
    <property type="entry name" value="Bact_solute-bd_prot1"/>
</dbReference>
<feature type="signal peptide" evidence="1">
    <location>
        <begin position="1"/>
        <end position="21"/>
    </location>
</feature>
<evidence type="ECO:0000313" key="2">
    <source>
        <dbReference type="EMBL" id="MDI5961712.1"/>
    </source>
</evidence>
<gene>
    <name evidence="2" type="ORF">POF43_003075</name>
</gene>
<reference evidence="2 3" key="1">
    <citation type="submission" date="2023-05" db="EMBL/GenBank/DDBJ databases">
        <title>Streptantibioticus silvisoli sp. nov., acidotolerant actinomycetes 1 from pine litter.</title>
        <authorList>
            <person name="Swiecimska M."/>
            <person name="Golinska P."/>
            <person name="Sangal V."/>
            <person name="Wachnowicz B."/>
            <person name="Goodfellow M."/>
        </authorList>
    </citation>
    <scope>NUCLEOTIDE SEQUENCE [LARGE SCALE GENOMIC DNA]</scope>
    <source>
        <strain evidence="2 3">SL54</strain>
    </source>
</reference>
<comment type="caution">
    <text evidence="2">The sequence shown here is derived from an EMBL/GenBank/DDBJ whole genome shotgun (WGS) entry which is preliminary data.</text>
</comment>
<dbReference type="InterPro" id="IPR006059">
    <property type="entry name" value="SBP"/>
</dbReference>
<accession>A0ABT6VVC4</accession>
<dbReference type="Proteomes" id="UP001156398">
    <property type="component" value="Unassembled WGS sequence"/>
</dbReference>
<protein>
    <submittedName>
        <fullName evidence="2">Extracellular solute-binding protein</fullName>
    </submittedName>
</protein>